<organism evidence="3 4">
    <name type="scientific">Pristionchus entomophagus</name>
    <dbReference type="NCBI Taxonomy" id="358040"/>
    <lineage>
        <taxon>Eukaryota</taxon>
        <taxon>Metazoa</taxon>
        <taxon>Ecdysozoa</taxon>
        <taxon>Nematoda</taxon>
        <taxon>Chromadorea</taxon>
        <taxon>Rhabditida</taxon>
        <taxon>Rhabditina</taxon>
        <taxon>Diplogasteromorpha</taxon>
        <taxon>Diplogasteroidea</taxon>
        <taxon>Neodiplogasteridae</taxon>
        <taxon>Pristionchus</taxon>
    </lineage>
</organism>
<dbReference type="Proteomes" id="UP001432027">
    <property type="component" value="Unassembled WGS sequence"/>
</dbReference>
<reference evidence="3" key="1">
    <citation type="submission" date="2023-10" db="EMBL/GenBank/DDBJ databases">
        <title>Genome assembly of Pristionchus species.</title>
        <authorList>
            <person name="Yoshida K."/>
            <person name="Sommer R.J."/>
        </authorList>
    </citation>
    <scope>NUCLEOTIDE SEQUENCE</scope>
    <source>
        <strain evidence="3">RS0144</strain>
    </source>
</reference>
<sequence length="317" mass="36377">QEKERIEQREKMGMIPPIFIPYKSASHDPMHYPYGSIPPQSWHPIGVSSTTSHPRMILLPPAHPSALPSLRLVAMPKPENDHVAPTPDQCQSRSLMYSAARTKPFLDGEMDDCVGMRRVRPYTIHQPGKSCQESVKTGSSNGMMAPWGSTRRYPMSVMIAPLGPNLIDTSGRKNELSRYDKHPQKEAMAELLRKHVEELERDKNRANLEEERKQMRMIQPPLKRAYHKFKNLARQEAADKRVMFPPKYTQCLPIRPLNRLVVMAKSPLSGERNLARQLLAANRQRPQKEMNFMEKLLYNEKSEVLKDARSPELPFPA</sequence>
<proteinExistence type="predicted"/>
<protein>
    <submittedName>
        <fullName evidence="3">Uncharacterized protein</fullName>
    </submittedName>
</protein>
<name>A0AAV5UIK9_9BILA</name>
<gene>
    <name evidence="3" type="ORF">PENTCL1PPCAC_28976</name>
</gene>
<dbReference type="AlphaFoldDB" id="A0AAV5UIK9"/>
<evidence type="ECO:0000256" key="2">
    <source>
        <dbReference type="SAM" id="MobiDB-lite"/>
    </source>
</evidence>
<feature type="non-terminal residue" evidence="3">
    <location>
        <position position="1"/>
    </location>
</feature>
<accession>A0AAV5UIK9</accession>
<dbReference type="EMBL" id="BTSX01000006">
    <property type="protein sequence ID" value="GMT06802.1"/>
    <property type="molecule type" value="Genomic_DNA"/>
</dbReference>
<evidence type="ECO:0000313" key="4">
    <source>
        <dbReference type="Proteomes" id="UP001432027"/>
    </source>
</evidence>
<keyword evidence="4" id="KW-1185">Reference proteome</keyword>
<evidence type="ECO:0000256" key="1">
    <source>
        <dbReference type="SAM" id="Coils"/>
    </source>
</evidence>
<feature type="region of interest" description="Disordered" evidence="2">
    <location>
        <begin position="127"/>
        <end position="146"/>
    </location>
</feature>
<feature type="compositionally biased region" description="Polar residues" evidence="2">
    <location>
        <begin position="129"/>
        <end position="142"/>
    </location>
</feature>
<keyword evidence="1" id="KW-0175">Coiled coil</keyword>
<evidence type="ECO:0000313" key="3">
    <source>
        <dbReference type="EMBL" id="GMT06802.1"/>
    </source>
</evidence>
<feature type="coiled-coil region" evidence="1">
    <location>
        <begin position="185"/>
        <end position="216"/>
    </location>
</feature>
<comment type="caution">
    <text evidence="3">The sequence shown here is derived from an EMBL/GenBank/DDBJ whole genome shotgun (WGS) entry which is preliminary data.</text>
</comment>